<proteinExistence type="predicted"/>
<evidence type="ECO:0000313" key="2">
    <source>
        <dbReference type="EMBL" id="TMQ61014.1"/>
    </source>
</evidence>
<feature type="transmembrane region" description="Helical" evidence="1">
    <location>
        <begin position="50"/>
        <end position="71"/>
    </location>
</feature>
<organism evidence="2 3">
    <name type="scientific">Eiseniibacteriota bacterium</name>
    <dbReference type="NCBI Taxonomy" id="2212470"/>
    <lineage>
        <taxon>Bacteria</taxon>
        <taxon>Candidatus Eiseniibacteriota</taxon>
    </lineage>
</organism>
<keyword evidence="1" id="KW-1133">Transmembrane helix</keyword>
<evidence type="ECO:0000256" key="1">
    <source>
        <dbReference type="SAM" id="Phobius"/>
    </source>
</evidence>
<feature type="transmembrane region" description="Helical" evidence="1">
    <location>
        <begin position="20"/>
        <end position="38"/>
    </location>
</feature>
<gene>
    <name evidence="2" type="ORF">E6K76_00020</name>
</gene>
<dbReference type="Proteomes" id="UP000316852">
    <property type="component" value="Unassembled WGS sequence"/>
</dbReference>
<accession>A0A538TBU5</accession>
<name>A0A538TBU5_UNCEI</name>
<reference evidence="2 3" key="1">
    <citation type="journal article" date="2019" name="Nat. Microbiol.">
        <title>Mediterranean grassland soil C-N compound turnover is dependent on rainfall and depth, and is mediated by genomically divergent microorganisms.</title>
        <authorList>
            <person name="Diamond S."/>
            <person name="Andeer P.F."/>
            <person name="Li Z."/>
            <person name="Crits-Christoph A."/>
            <person name="Burstein D."/>
            <person name="Anantharaman K."/>
            <person name="Lane K.R."/>
            <person name="Thomas B.C."/>
            <person name="Pan C."/>
            <person name="Northen T.R."/>
            <person name="Banfield J.F."/>
        </authorList>
    </citation>
    <scope>NUCLEOTIDE SEQUENCE [LARGE SCALE GENOMIC DNA]</scope>
    <source>
        <strain evidence="2">WS_6</strain>
    </source>
</reference>
<keyword evidence="1" id="KW-0472">Membrane</keyword>
<sequence length="81" mass="9498">MPTPAPFRWTERRIARLSTLIVAGAVVVLDIVLFFVYFRTVAPMLQDLPLYRYMIPTGILAVLLFALRRFLTQLRLFRQDQ</sequence>
<dbReference type="AlphaFoldDB" id="A0A538TBU5"/>
<dbReference type="EMBL" id="VBOW01000001">
    <property type="protein sequence ID" value="TMQ61014.1"/>
    <property type="molecule type" value="Genomic_DNA"/>
</dbReference>
<comment type="caution">
    <text evidence="2">The sequence shown here is derived from an EMBL/GenBank/DDBJ whole genome shotgun (WGS) entry which is preliminary data.</text>
</comment>
<evidence type="ECO:0000313" key="3">
    <source>
        <dbReference type="Proteomes" id="UP000316852"/>
    </source>
</evidence>
<keyword evidence="1" id="KW-0812">Transmembrane</keyword>
<protein>
    <submittedName>
        <fullName evidence="2">Uncharacterized protein</fullName>
    </submittedName>
</protein>